<comment type="similarity">
    <text evidence="2">Belongs to the AB hydrolase superfamily. MetX family.</text>
</comment>
<organism evidence="4 5">
    <name type="scientific">Skermanella stibiiresistens SB22</name>
    <dbReference type="NCBI Taxonomy" id="1385369"/>
    <lineage>
        <taxon>Bacteria</taxon>
        <taxon>Pseudomonadati</taxon>
        <taxon>Pseudomonadota</taxon>
        <taxon>Alphaproteobacteria</taxon>
        <taxon>Rhodospirillales</taxon>
        <taxon>Azospirillaceae</taxon>
        <taxon>Skermanella</taxon>
    </lineage>
</organism>
<dbReference type="PANTHER" id="PTHR32268">
    <property type="entry name" value="HOMOSERINE O-ACETYLTRANSFERASE"/>
    <property type="match status" value="1"/>
</dbReference>
<comment type="caution">
    <text evidence="2">Lacks conserved residue(s) required for the propagation of feature annotation.</text>
</comment>
<dbReference type="NCBIfam" id="NF005262">
    <property type="entry name" value="PRK06765.1"/>
    <property type="match status" value="1"/>
</dbReference>
<name>W9H4D0_9PROT</name>
<dbReference type="HAMAP" id="MF_00296">
    <property type="entry name" value="MetX_acyltransf"/>
    <property type="match status" value="1"/>
</dbReference>
<keyword evidence="2" id="KW-0012">Acyltransferase</keyword>
<dbReference type="SUPFAM" id="SSF53474">
    <property type="entry name" value="alpha/beta-Hydrolases"/>
    <property type="match status" value="1"/>
</dbReference>
<keyword evidence="2" id="KW-0963">Cytoplasm</keyword>
<dbReference type="InterPro" id="IPR008220">
    <property type="entry name" value="HAT_MetX-like"/>
</dbReference>
<evidence type="ECO:0000256" key="2">
    <source>
        <dbReference type="HAMAP-Rule" id="MF_00296"/>
    </source>
</evidence>
<evidence type="ECO:0000259" key="3">
    <source>
        <dbReference type="Pfam" id="PF00561"/>
    </source>
</evidence>
<dbReference type="EC" id="2.3.1.-" evidence="2"/>
<comment type="subcellular location">
    <subcellularLocation>
        <location evidence="2">Cytoplasm</location>
    </subcellularLocation>
</comment>
<dbReference type="InterPro" id="IPR000073">
    <property type="entry name" value="AB_hydrolase_1"/>
</dbReference>
<dbReference type="Pfam" id="PF00561">
    <property type="entry name" value="Abhydrolase_1"/>
    <property type="match status" value="1"/>
</dbReference>
<dbReference type="RefSeq" id="WP_051512455.1">
    <property type="nucleotide sequence ID" value="NZ_AVFL01000011.1"/>
</dbReference>
<keyword evidence="2" id="KW-0028">Amino-acid biosynthesis</keyword>
<keyword evidence="1 2" id="KW-0808">Transferase</keyword>
<keyword evidence="5" id="KW-1185">Reference proteome</keyword>
<dbReference type="GO" id="GO:0009086">
    <property type="term" value="P:methionine biosynthetic process"/>
    <property type="evidence" value="ECO:0007669"/>
    <property type="project" value="TreeGrafter"/>
</dbReference>
<dbReference type="EMBL" id="AVFL01000011">
    <property type="protein sequence ID" value="EWY39577.1"/>
    <property type="molecule type" value="Genomic_DNA"/>
</dbReference>
<sequence>MARTNRVHKSSALLAVGLEQNPEYIVTRDCFEFGDFRTRQGETIGEARFGWESYGELNAAGDNAILINHFMLGFGHAAGRYSEDERYPGFWDHLIGPGKAIDTRKYFVISMDCLCNAYPFNPVVRTTGPTSIDPRTGEPYGMRFPIISIKDIVNAQMLLLDNLGIGRLHAVMGAGFGGFLTYELATAWPDRVDRIIPICATLESDGWAVAWMNAWGTPIRLDPAWNKGDYHRDNPPTAGLIEAMKLVYLNARHWGALEKPYGRTWADPDRDPMRSLTDRYLVEVGLHEASVRRARFADANHFLYLVKAIQTFQIGDGEPVERAITKLKARVLMSYTPHDEIFAGPSLQNTLALLMRAGTKMRLIRRDDALGHIEAVANTKPIEDDIAKFLG</sequence>
<dbReference type="GO" id="GO:0004414">
    <property type="term" value="F:homoserine O-acetyltransferase activity"/>
    <property type="evidence" value="ECO:0007669"/>
    <property type="project" value="TreeGrafter"/>
</dbReference>
<dbReference type="STRING" id="1385369.N825_05660"/>
<protein>
    <recommendedName>
        <fullName evidence="2">Probable acyltransferase</fullName>
        <ecNumber evidence="2">2.3.1.-</ecNumber>
    </recommendedName>
</protein>
<feature type="domain" description="AB hydrolase-1" evidence="3">
    <location>
        <begin position="142"/>
        <end position="273"/>
    </location>
</feature>
<evidence type="ECO:0000256" key="1">
    <source>
        <dbReference type="ARBA" id="ARBA00022679"/>
    </source>
</evidence>
<dbReference type="Gene3D" id="3.40.50.1820">
    <property type="entry name" value="alpha/beta hydrolase"/>
    <property type="match status" value="1"/>
</dbReference>
<gene>
    <name evidence="4" type="ORF">N825_05660</name>
</gene>
<dbReference type="ESTHER" id="9prot-w9h4d0">
    <property type="family name" value="Homoserine_transacetylase"/>
</dbReference>
<evidence type="ECO:0000313" key="5">
    <source>
        <dbReference type="Proteomes" id="UP000019486"/>
    </source>
</evidence>
<dbReference type="PIRSF" id="PIRSF000443">
    <property type="entry name" value="Homoser_Ac_trans"/>
    <property type="match status" value="1"/>
</dbReference>
<feature type="active site" evidence="2">
    <location>
        <position position="339"/>
    </location>
</feature>
<dbReference type="PANTHER" id="PTHR32268:SF11">
    <property type="entry name" value="HOMOSERINE O-ACETYLTRANSFERASE"/>
    <property type="match status" value="1"/>
</dbReference>
<dbReference type="PATRIC" id="fig|1385369.3.peg.3340"/>
<comment type="subunit">
    <text evidence="2">Homodimer.</text>
</comment>
<reference evidence="4 5" key="1">
    <citation type="submission" date="2013-08" db="EMBL/GenBank/DDBJ databases">
        <title>The genome sequence of Skermanella stibiiresistens.</title>
        <authorList>
            <person name="Zhu W."/>
            <person name="Wang G."/>
        </authorList>
    </citation>
    <scope>NUCLEOTIDE SEQUENCE [LARGE SCALE GENOMIC DNA]</scope>
    <source>
        <strain evidence="4 5">SB22</strain>
    </source>
</reference>
<comment type="caution">
    <text evidence="4">The sequence shown here is derived from an EMBL/GenBank/DDBJ whole genome shotgun (WGS) entry which is preliminary data.</text>
</comment>
<dbReference type="GO" id="GO:0005737">
    <property type="term" value="C:cytoplasm"/>
    <property type="evidence" value="ECO:0007669"/>
    <property type="project" value="UniProtKB-SubCell"/>
</dbReference>
<dbReference type="GO" id="GO:0009092">
    <property type="term" value="P:homoserine metabolic process"/>
    <property type="evidence" value="ECO:0007669"/>
    <property type="project" value="TreeGrafter"/>
</dbReference>
<dbReference type="InterPro" id="IPR029058">
    <property type="entry name" value="AB_hydrolase_fold"/>
</dbReference>
<accession>W9H4D0</accession>
<proteinExistence type="inferred from homology"/>
<dbReference type="Gene3D" id="1.10.1740.110">
    <property type="match status" value="1"/>
</dbReference>
<dbReference type="AlphaFoldDB" id="W9H4D0"/>
<evidence type="ECO:0000313" key="4">
    <source>
        <dbReference type="EMBL" id="EWY39577.1"/>
    </source>
</evidence>
<dbReference type="Proteomes" id="UP000019486">
    <property type="component" value="Unassembled WGS sequence"/>
</dbReference>
<dbReference type="OrthoDB" id="9800754at2"/>